<name>L1Q529_9CLOT</name>
<dbReference type="AlphaFoldDB" id="L1Q529"/>
<dbReference type="HOGENOM" id="CLU_1286964_0_0_9"/>
<organism evidence="2 3">
    <name type="scientific">Clostridium celatum DSM 1785</name>
    <dbReference type="NCBI Taxonomy" id="545697"/>
    <lineage>
        <taxon>Bacteria</taxon>
        <taxon>Bacillati</taxon>
        <taxon>Bacillota</taxon>
        <taxon>Clostridia</taxon>
        <taxon>Eubacteriales</taxon>
        <taxon>Clostridiaceae</taxon>
        <taxon>Clostridium</taxon>
    </lineage>
</organism>
<dbReference type="PATRIC" id="fig|545697.3.peg.3088"/>
<dbReference type="Proteomes" id="UP000010420">
    <property type="component" value="Unassembled WGS sequence"/>
</dbReference>
<gene>
    <name evidence="2" type="ORF">HMPREF0216_03155</name>
</gene>
<evidence type="ECO:0000313" key="2">
    <source>
        <dbReference type="EMBL" id="EKY22790.1"/>
    </source>
</evidence>
<evidence type="ECO:0000256" key="1">
    <source>
        <dbReference type="SAM" id="Coils"/>
    </source>
</evidence>
<sequence>MRNINVKNVKKSEGGKNMFKNYDKEINNIFNKYNGKQETIKKEIKDREEKEKLLLEELKKVERKILTEEDPENDKEKLSNVFKLRKDIKKLNNEISETREEIEYLRASITGLFACDILKMINDLEEIESKYDKEINSAIEKLAEIKESEKKLKEYITFARGRKNLLKTQCVKISSDILKGTNITNCGYSRTAFDVCSTNPNSVFEILKSIVNKE</sequence>
<comment type="caution">
    <text evidence="2">The sequence shown here is derived from an EMBL/GenBank/DDBJ whole genome shotgun (WGS) entry which is preliminary data.</text>
</comment>
<dbReference type="STRING" id="545697.HMPREF0216_03155"/>
<accession>L1Q529</accession>
<evidence type="ECO:0000313" key="3">
    <source>
        <dbReference type="Proteomes" id="UP000010420"/>
    </source>
</evidence>
<reference evidence="2 3" key="1">
    <citation type="submission" date="2012-05" db="EMBL/GenBank/DDBJ databases">
        <authorList>
            <person name="Weinstock G."/>
            <person name="Sodergren E."/>
            <person name="Lobos E.A."/>
            <person name="Fulton L."/>
            <person name="Fulton R."/>
            <person name="Courtney L."/>
            <person name="Fronick C."/>
            <person name="O'Laughlin M."/>
            <person name="Godfrey J."/>
            <person name="Wilson R.M."/>
            <person name="Miner T."/>
            <person name="Farmer C."/>
            <person name="Delehaunty K."/>
            <person name="Cordes M."/>
            <person name="Minx P."/>
            <person name="Tomlinson C."/>
            <person name="Chen J."/>
            <person name="Wollam A."/>
            <person name="Pepin K.H."/>
            <person name="Bhonagiri V."/>
            <person name="Zhang X."/>
            <person name="Suruliraj S."/>
            <person name="Warren W."/>
            <person name="Mitreva M."/>
            <person name="Mardis E.R."/>
            <person name="Wilson R.K."/>
        </authorList>
    </citation>
    <scope>NUCLEOTIDE SEQUENCE [LARGE SCALE GENOMIC DNA]</scope>
    <source>
        <strain evidence="2 3">DSM 1785</strain>
    </source>
</reference>
<protein>
    <submittedName>
        <fullName evidence="2">Uncharacterized protein</fullName>
    </submittedName>
</protein>
<keyword evidence="3" id="KW-1185">Reference proteome</keyword>
<feature type="coiled-coil region" evidence="1">
    <location>
        <begin position="41"/>
        <end position="141"/>
    </location>
</feature>
<dbReference type="EMBL" id="AMEZ01000120">
    <property type="protein sequence ID" value="EKY22790.1"/>
    <property type="molecule type" value="Genomic_DNA"/>
</dbReference>
<proteinExistence type="predicted"/>
<keyword evidence="1" id="KW-0175">Coiled coil</keyword>